<keyword evidence="2 3" id="KW-0040">ANK repeat</keyword>
<evidence type="ECO:0000256" key="2">
    <source>
        <dbReference type="ARBA" id="ARBA00023043"/>
    </source>
</evidence>
<evidence type="ECO:0000313" key="5">
    <source>
        <dbReference type="EMBL" id="KAH3721418.1"/>
    </source>
</evidence>
<evidence type="ECO:0000256" key="1">
    <source>
        <dbReference type="ARBA" id="ARBA00022737"/>
    </source>
</evidence>
<evidence type="ECO:0000256" key="3">
    <source>
        <dbReference type="PROSITE-ProRule" id="PRU00023"/>
    </source>
</evidence>
<dbReference type="SMART" id="SM00248">
    <property type="entry name" value="ANK"/>
    <property type="match status" value="5"/>
</dbReference>
<comment type="caution">
    <text evidence="5">The sequence shown here is derived from an EMBL/GenBank/DDBJ whole genome shotgun (WGS) entry which is preliminary data.</text>
</comment>
<dbReference type="PROSITE" id="PS50225">
    <property type="entry name" value="SOCS"/>
    <property type="match status" value="1"/>
</dbReference>
<dbReference type="Gene3D" id="1.10.750.20">
    <property type="entry name" value="SOCS box"/>
    <property type="match status" value="1"/>
</dbReference>
<keyword evidence="1" id="KW-0677">Repeat</keyword>
<dbReference type="Pfam" id="PF12796">
    <property type="entry name" value="Ank_2"/>
    <property type="match status" value="1"/>
</dbReference>
<dbReference type="PROSITE" id="PS50088">
    <property type="entry name" value="ANK_REPEAT"/>
    <property type="match status" value="2"/>
</dbReference>
<proteinExistence type="predicted"/>
<dbReference type="Gene3D" id="1.25.40.20">
    <property type="entry name" value="Ankyrin repeat-containing domain"/>
    <property type="match status" value="1"/>
</dbReference>
<feature type="repeat" description="ANK" evidence="3">
    <location>
        <begin position="72"/>
        <end position="105"/>
    </location>
</feature>
<feature type="repeat" description="ANK" evidence="3">
    <location>
        <begin position="107"/>
        <end position="139"/>
    </location>
</feature>
<dbReference type="InterPro" id="IPR001496">
    <property type="entry name" value="SOCS_box"/>
</dbReference>
<dbReference type="AlphaFoldDB" id="A0A9D4CC32"/>
<organism evidence="5 6">
    <name type="scientific">Dreissena polymorpha</name>
    <name type="common">Zebra mussel</name>
    <name type="synonym">Mytilus polymorpha</name>
    <dbReference type="NCBI Taxonomy" id="45954"/>
    <lineage>
        <taxon>Eukaryota</taxon>
        <taxon>Metazoa</taxon>
        <taxon>Spiralia</taxon>
        <taxon>Lophotrochozoa</taxon>
        <taxon>Mollusca</taxon>
        <taxon>Bivalvia</taxon>
        <taxon>Autobranchia</taxon>
        <taxon>Heteroconchia</taxon>
        <taxon>Euheterodonta</taxon>
        <taxon>Imparidentia</taxon>
        <taxon>Neoheterodontei</taxon>
        <taxon>Myida</taxon>
        <taxon>Dreissenoidea</taxon>
        <taxon>Dreissenidae</taxon>
        <taxon>Dreissena</taxon>
    </lineage>
</organism>
<keyword evidence="6" id="KW-1185">Reference proteome</keyword>
<dbReference type="EMBL" id="JAIWYP010000013">
    <property type="protein sequence ID" value="KAH3721418.1"/>
    <property type="molecule type" value="Genomic_DNA"/>
</dbReference>
<dbReference type="PROSITE" id="PS50297">
    <property type="entry name" value="ANK_REP_REGION"/>
    <property type="match status" value="2"/>
</dbReference>
<feature type="domain" description="SOCS box" evidence="4">
    <location>
        <begin position="220"/>
        <end position="273"/>
    </location>
</feature>
<gene>
    <name evidence="5" type="ORF">DPMN_064341</name>
</gene>
<name>A0A9D4CC32_DREPO</name>
<evidence type="ECO:0000313" key="6">
    <source>
        <dbReference type="Proteomes" id="UP000828390"/>
    </source>
</evidence>
<dbReference type="Proteomes" id="UP000828390">
    <property type="component" value="Unassembled WGS sequence"/>
</dbReference>
<dbReference type="Pfam" id="PF07525">
    <property type="entry name" value="SOCS_box"/>
    <property type="match status" value="1"/>
</dbReference>
<dbReference type="SUPFAM" id="SSF48403">
    <property type="entry name" value="Ankyrin repeat"/>
    <property type="match status" value="1"/>
</dbReference>
<dbReference type="InterPro" id="IPR002110">
    <property type="entry name" value="Ankyrin_rpt"/>
</dbReference>
<protein>
    <recommendedName>
        <fullName evidence="4">SOCS box domain-containing protein</fullName>
    </recommendedName>
</protein>
<reference evidence="5" key="1">
    <citation type="journal article" date="2019" name="bioRxiv">
        <title>The Genome of the Zebra Mussel, Dreissena polymorpha: A Resource for Invasive Species Research.</title>
        <authorList>
            <person name="McCartney M.A."/>
            <person name="Auch B."/>
            <person name="Kono T."/>
            <person name="Mallez S."/>
            <person name="Zhang Y."/>
            <person name="Obille A."/>
            <person name="Becker A."/>
            <person name="Abrahante J.E."/>
            <person name="Garbe J."/>
            <person name="Badalamenti J.P."/>
            <person name="Herman A."/>
            <person name="Mangelson H."/>
            <person name="Liachko I."/>
            <person name="Sullivan S."/>
            <person name="Sone E.D."/>
            <person name="Koren S."/>
            <person name="Silverstein K.A.T."/>
            <person name="Beckman K.B."/>
            <person name="Gohl D.M."/>
        </authorList>
    </citation>
    <scope>NUCLEOTIDE SEQUENCE</scope>
    <source>
        <strain evidence="5">Duluth1</strain>
        <tissue evidence="5">Whole animal</tissue>
    </source>
</reference>
<reference evidence="5" key="2">
    <citation type="submission" date="2020-11" db="EMBL/GenBank/DDBJ databases">
        <authorList>
            <person name="McCartney M.A."/>
            <person name="Auch B."/>
            <person name="Kono T."/>
            <person name="Mallez S."/>
            <person name="Becker A."/>
            <person name="Gohl D.M."/>
            <person name="Silverstein K.A.T."/>
            <person name="Koren S."/>
            <person name="Bechman K.B."/>
            <person name="Herman A."/>
            <person name="Abrahante J.E."/>
            <person name="Garbe J."/>
        </authorList>
    </citation>
    <scope>NUCLEOTIDE SEQUENCE</scope>
    <source>
        <strain evidence="5">Duluth1</strain>
        <tissue evidence="5">Whole animal</tissue>
    </source>
</reference>
<accession>A0A9D4CC32</accession>
<dbReference type="PANTHER" id="PTHR24171">
    <property type="entry name" value="ANKYRIN REPEAT DOMAIN-CONTAINING PROTEIN 39-RELATED"/>
    <property type="match status" value="1"/>
</dbReference>
<evidence type="ECO:0000259" key="4">
    <source>
        <dbReference type="PROSITE" id="PS50225"/>
    </source>
</evidence>
<sequence length="276" mass="31294">MESSMNFEQNGDVLIISAVQAYDSATVRELLSKGQSQSTLDTCLCWASRLGYLPLVIQLIDAGAHCNSKVWGGFTPLLWATIFSGNLEVVKYLIGRGADVNHCSNKRKQTPLHAAVIKGDVQMVEALINAGANLDHQDYLDKTPLLHAVQRNLQECVKVLILNNCNVNKSGFVNGTRLSPLLVALLQNNLEVTRMLILAGAKFEQMSIYQTYTLPRYYRYVEHDLGFEVRPIYLKQQCRVSIRERLKPQFVEKLKQMELPTLLRDFLSMDELNRMF</sequence>
<dbReference type="InterPro" id="IPR036770">
    <property type="entry name" value="Ankyrin_rpt-contain_sf"/>
</dbReference>